<protein>
    <submittedName>
        <fullName evidence="2">Uncharacterized protein</fullName>
    </submittedName>
</protein>
<gene>
    <name evidence="2" type="ORF">RGI145_00825</name>
</gene>
<organism evidence="2 3">
    <name type="scientific">Roseomonas gilardii</name>
    <dbReference type="NCBI Taxonomy" id="257708"/>
    <lineage>
        <taxon>Bacteria</taxon>
        <taxon>Pseudomonadati</taxon>
        <taxon>Pseudomonadota</taxon>
        <taxon>Alphaproteobacteria</taxon>
        <taxon>Acetobacterales</taxon>
        <taxon>Roseomonadaceae</taxon>
        <taxon>Roseomonas</taxon>
    </lineage>
</organism>
<dbReference type="Proteomes" id="UP000185494">
    <property type="component" value="Chromosome 1"/>
</dbReference>
<dbReference type="KEGG" id="rgi:RGI145_00825"/>
<dbReference type="AlphaFoldDB" id="A0A1L7AAS0"/>
<evidence type="ECO:0000313" key="2">
    <source>
        <dbReference type="EMBL" id="APT55876.1"/>
    </source>
</evidence>
<dbReference type="EMBL" id="CP015583">
    <property type="protein sequence ID" value="APT55876.1"/>
    <property type="molecule type" value="Genomic_DNA"/>
</dbReference>
<dbReference type="STRING" id="257708.RGI145_00825"/>
<evidence type="ECO:0000313" key="3">
    <source>
        <dbReference type="Proteomes" id="UP000185494"/>
    </source>
</evidence>
<evidence type="ECO:0000256" key="1">
    <source>
        <dbReference type="SAM" id="MobiDB-lite"/>
    </source>
</evidence>
<reference evidence="2 3" key="1">
    <citation type="submission" date="2016-05" db="EMBL/GenBank/DDBJ databases">
        <title>Complete Genome and Methylome Analysis of Psychrotrophic Bacterial Isolates from Antarctic Lake Untersee.</title>
        <authorList>
            <person name="Fomenkov A."/>
            <person name="Akimov V.N."/>
            <person name="Vasilyeva L.V."/>
            <person name="Andersen D."/>
            <person name="Vincze T."/>
            <person name="Roberts R.J."/>
        </authorList>
    </citation>
    <scope>NUCLEOTIDE SEQUENCE [LARGE SCALE GENOMIC DNA]</scope>
    <source>
        <strain evidence="2 3">U14-5</strain>
    </source>
</reference>
<dbReference type="RefSeq" id="WP_075796845.1">
    <property type="nucleotide sequence ID" value="NZ_CP015583.1"/>
</dbReference>
<feature type="region of interest" description="Disordered" evidence="1">
    <location>
        <begin position="1"/>
        <end position="24"/>
    </location>
</feature>
<sequence length="73" mass="8413">MIPPTPIGHNGGPPLEEPDPGASGRLHLWRKAHKKAWKTPLREIALRRLARAEELGMTYREYTLEILERGRYL</sequence>
<name>A0A1L7AAS0_9PROT</name>
<accession>A0A1L7AAS0</accession>
<proteinExistence type="predicted"/>